<protein>
    <submittedName>
        <fullName evidence="2">Uncharacterized protein</fullName>
    </submittedName>
</protein>
<accession>A0A7H9B0D8</accession>
<gene>
    <name evidence="2" type="ORF">HG535_0C03080</name>
</gene>
<dbReference type="GeneID" id="59235653"/>
<keyword evidence="3" id="KW-1185">Reference proteome</keyword>
<proteinExistence type="predicted"/>
<feature type="region of interest" description="Disordered" evidence="1">
    <location>
        <begin position="96"/>
        <end position="115"/>
    </location>
</feature>
<dbReference type="Proteomes" id="UP000509704">
    <property type="component" value="Chromosome 3"/>
</dbReference>
<evidence type="ECO:0000256" key="1">
    <source>
        <dbReference type="SAM" id="MobiDB-lite"/>
    </source>
</evidence>
<sequence length="507" mass="57412">MENTSQSRILEPIDSNSLSLISLSSASNLQENVSENLNKPSFIRPVSPPLFESAETSQNKWQFDRKEFAFESNSTPSKKTDSILQPLIHNRKRRSQLMGAKPRVPSKLQHTTSKLHHATSKLDLLDENKLTTLPICPPRGSERSSLNVKRLKLNPVNEIRIHTDMENRRISYGIPLLLAGESGNDDEDGEENEHPIVLIEDYIKYSGGPHERCTKKKVSIADLKSKMSKRKDMHIPIKLKTPKTALSKSSSSSLTLTPYVFGEESTRNEFASGRVSDNQTLNGNERSSNNDNDYDKEDACENEVDIGVDLSNVSDSVRNILDVIMKPKTQENDKYLSNLRIQSQLRTCVICDSPLYEISSLISDADDFKEIVCGNCTEKYEEAAKVFENYEFETSGEISIDSSLSSMNSALELTHGETSVLEEPVRPATPTMTLQTQDRFSQELIRRLQVQSQRQSSSRKNAKDVFDCPTMAWFLDAKKKIRWRWRASGLLPRFLTNHYDSKHMSSN</sequence>
<feature type="region of interest" description="Disordered" evidence="1">
    <location>
        <begin position="269"/>
        <end position="297"/>
    </location>
</feature>
<name>A0A7H9B0D8_ZYGMR</name>
<evidence type="ECO:0000313" key="2">
    <source>
        <dbReference type="EMBL" id="QLG71956.1"/>
    </source>
</evidence>
<organism evidence="2 3">
    <name type="scientific">Zygotorulaspora mrakii</name>
    <name type="common">Zygosaccharomyces mrakii</name>
    <dbReference type="NCBI Taxonomy" id="42260"/>
    <lineage>
        <taxon>Eukaryota</taxon>
        <taxon>Fungi</taxon>
        <taxon>Dikarya</taxon>
        <taxon>Ascomycota</taxon>
        <taxon>Saccharomycotina</taxon>
        <taxon>Saccharomycetes</taxon>
        <taxon>Saccharomycetales</taxon>
        <taxon>Saccharomycetaceae</taxon>
        <taxon>Zygotorulaspora</taxon>
    </lineage>
</organism>
<reference evidence="2 3" key="1">
    <citation type="submission" date="2020-07" db="EMBL/GenBank/DDBJ databases">
        <title>The yeast mating-type switching endonuclease HO is a domesticated member of an unorthodox homing genetic element family.</title>
        <authorList>
            <person name="Coughlan A.Y."/>
            <person name="Lombardi L."/>
            <person name="Braun-Galleani S."/>
            <person name="Martos A.R."/>
            <person name="Galeote V."/>
            <person name="Bigey F."/>
            <person name="Dequin S."/>
            <person name="Byrne K.P."/>
            <person name="Wolfe K.H."/>
        </authorList>
    </citation>
    <scope>NUCLEOTIDE SEQUENCE [LARGE SCALE GENOMIC DNA]</scope>
    <source>
        <strain evidence="2 3">NRRL Y-6702</strain>
    </source>
</reference>
<dbReference type="OrthoDB" id="4076003at2759"/>
<evidence type="ECO:0000313" key="3">
    <source>
        <dbReference type="Proteomes" id="UP000509704"/>
    </source>
</evidence>
<dbReference type="AlphaFoldDB" id="A0A7H9B0D8"/>
<dbReference type="RefSeq" id="XP_037143684.1">
    <property type="nucleotide sequence ID" value="XM_037287789.1"/>
</dbReference>
<dbReference type="EMBL" id="CP058606">
    <property type="protein sequence ID" value="QLG71956.1"/>
    <property type="molecule type" value="Genomic_DNA"/>
</dbReference>
<feature type="compositionally biased region" description="Polar residues" evidence="1">
    <location>
        <begin position="275"/>
        <end position="291"/>
    </location>
</feature>
<dbReference type="KEGG" id="zmk:HG535_0C03080"/>